<evidence type="ECO:0000256" key="1">
    <source>
        <dbReference type="SAM" id="MobiDB-lite"/>
    </source>
</evidence>
<evidence type="ECO:0000313" key="3">
    <source>
        <dbReference type="Proteomes" id="UP000024376"/>
    </source>
</evidence>
<proteinExistence type="predicted"/>
<dbReference type="KEGG" id="trr:M419DRAFT_36996"/>
<gene>
    <name evidence="2" type="ORF">M419DRAFT_36996</name>
</gene>
<name>A0A024S6N3_HYPJR</name>
<feature type="region of interest" description="Disordered" evidence="1">
    <location>
        <begin position="390"/>
        <end position="430"/>
    </location>
</feature>
<feature type="region of interest" description="Disordered" evidence="1">
    <location>
        <begin position="446"/>
        <end position="528"/>
    </location>
</feature>
<organism evidence="2 3">
    <name type="scientific">Hypocrea jecorina (strain ATCC 56765 / BCRC 32924 / NRRL 11460 / Rut C-30)</name>
    <name type="common">Trichoderma reesei</name>
    <dbReference type="NCBI Taxonomy" id="1344414"/>
    <lineage>
        <taxon>Eukaryota</taxon>
        <taxon>Fungi</taxon>
        <taxon>Dikarya</taxon>
        <taxon>Ascomycota</taxon>
        <taxon>Pezizomycotina</taxon>
        <taxon>Sordariomycetes</taxon>
        <taxon>Hypocreomycetidae</taxon>
        <taxon>Hypocreales</taxon>
        <taxon>Hypocreaceae</taxon>
        <taxon>Trichoderma</taxon>
    </lineage>
</organism>
<feature type="compositionally biased region" description="Basic and acidic residues" evidence="1">
    <location>
        <begin position="480"/>
        <end position="498"/>
    </location>
</feature>
<dbReference type="Proteomes" id="UP000024376">
    <property type="component" value="Unassembled WGS sequence"/>
</dbReference>
<accession>A0A024S6N3</accession>
<protein>
    <submittedName>
        <fullName evidence="2">Uncharacterized protein</fullName>
    </submittedName>
</protein>
<sequence>MADFFRMNLQPAPHPVVQAADFPRVHAENFPHGDRAAFSKYYPTGIPVTYKMMHGVHSQGVAQTYLEDHLPVGFYTAVPPKARAFISTSNGTRPFRKLDHILPQRRVHLWSKDEIQIICNSLRKLYWNEFKDMQQPHCWDDLWTYFDAHDLYHNGCMNLWNVINTIWDENKIIAVDVSREIAAHIGHWADDWLKREENKEKLVRWEESHGPIFRILDDRDHESLGLIQDDVVPLIASALKSRRTFLLSGREAGHVEEPAALVAACCTNKIENWLSEFLRDDPVALQKLIHPSIAAGQRVLDNNGLPSPPVAEPHRGSLSLNGPAPCLVENGKHYYLTQHSLPPPEPPTRPIEALQALQKSAIGAAVFRPAEAAKTGIVIANGSNMPKRLQMAVEKADPKTSSEDQSQSDPRRSASMPETSSPVAGSSMQPRRNEVLLGAGNELAADAEVRRSSESACLPDRGKSSPGHSSLAKHSGAETMMDKLTRDVADLEHTEKGFKGMNHTYGERATLPPAHSHFYQPRPIERPD</sequence>
<evidence type="ECO:0000313" key="2">
    <source>
        <dbReference type="EMBL" id="ETS00156.1"/>
    </source>
</evidence>
<dbReference type="HOGENOM" id="CLU_536420_0_0_1"/>
<dbReference type="EMBL" id="KI911153">
    <property type="protein sequence ID" value="ETS00156.1"/>
    <property type="molecule type" value="Genomic_DNA"/>
</dbReference>
<feature type="compositionally biased region" description="Polar residues" evidence="1">
    <location>
        <begin position="416"/>
        <end position="430"/>
    </location>
</feature>
<reference evidence="3" key="1">
    <citation type="journal article" date="2013" name="Ind. Biotechnol.">
        <title>Comparative genomics analysis of Trichoderma reesei strains.</title>
        <authorList>
            <person name="Koike H."/>
            <person name="Aerts A."/>
            <person name="LaButti K."/>
            <person name="Grigoriev I.V."/>
            <person name="Baker S.E."/>
        </authorList>
    </citation>
    <scope>NUCLEOTIDE SEQUENCE [LARGE SCALE GENOMIC DNA]</scope>
    <source>
        <strain evidence="3">ATCC 56765 / BCRC 32924 / NRRL 11460 / Rut C-30</strain>
    </source>
</reference>
<dbReference type="AlphaFoldDB" id="A0A024S6N3"/>
<dbReference type="OrthoDB" id="3941926at2759"/>